<dbReference type="OrthoDB" id="421121at2759"/>
<keyword evidence="4" id="KW-0328">Glycosyltransferase</keyword>
<evidence type="ECO:0000256" key="3">
    <source>
        <dbReference type="ARBA" id="ARBA00011970"/>
    </source>
</evidence>
<dbReference type="PANTHER" id="PTHR44998:SF1">
    <property type="entry name" value="UDP-N-ACETYLGLUCOSAMINE--PEPTIDE N-ACETYLGLUCOSAMINYLTRANSFERASE 110 KDA SUBUNIT"/>
    <property type="match status" value="1"/>
</dbReference>
<dbReference type="Pfam" id="PF13181">
    <property type="entry name" value="TPR_8"/>
    <property type="match status" value="2"/>
</dbReference>
<evidence type="ECO:0000256" key="6">
    <source>
        <dbReference type="ARBA" id="ARBA00022737"/>
    </source>
</evidence>
<proteinExistence type="inferred from homology"/>
<evidence type="ECO:0000313" key="11">
    <source>
        <dbReference type="EMBL" id="CEJ94568.1"/>
    </source>
</evidence>
<dbReference type="InterPro" id="IPR019734">
    <property type="entry name" value="TPR_rpt"/>
</dbReference>
<reference evidence="11 12" key="1">
    <citation type="journal article" date="2015" name="Genome Announc.">
        <title>Draft Genome Sequence and Gene Annotation of the Entomopathogenic Fungus Verticillium hemipterigenum.</title>
        <authorList>
            <person name="Horn F."/>
            <person name="Habel A."/>
            <person name="Scharf D.H."/>
            <person name="Dworschak J."/>
            <person name="Brakhage A.A."/>
            <person name="Guthke R."/>
            <person name="Hertweck C."/>
            <person name="Linde J."/>
        </authorList>
    </citation>
    <scope>NUCLEOTIDE SEQUENCE [LARGE SCALE GENOMIC DNA]</scope>
</reference>
<feature type="domain" description="O-GlcNAc transferase C-terminal" evidence="10">
    <location>
        <begin position="1267"/>
        <end position="1478"/>
    </location>
</feature>
<dbReference type="Proteomes" id="UP000039046">
    <property type="component" value="Unassembled WGS sequence"/>
</dbReference>
<evidence type="ECO:0000313" key="12">
    <source>
        <dbReference type="Proteomes" id="UP000039046"/>
    </source>
</evidence>
<feature type="repeat" description="TPR" evidence="8">
    <location>
        <begin position="459"/>
        <end position="492"/>
    </location>
</feature>
<dbReference type="EMBL" id="CDHN01000007">
    <property type="protein sequence ID" value="CEJ94568.1"/>
    <property type="molecule type" value="Genomic_DNA"/>
</dbReference>
<feature type="repeat" description="TPR" evidence="8">
    <location>
        <begin position="820"/>
        <end position="853"/>
    </location>
</feature>
<organism evidence="11 12">
    <name type="scientific">[Torrubiella] hemipterigena</name>
    <dbReference type="NCBI Taxonomy" id="1531966"/>
    <lineage>
        <taxon>Eukaryota</taxon>
        <taxon>Fungi</taxon>
        <taxon>Dikarya</taxon>
        <taxon>Ascomycota</taxon>
        <taxon>Pezizomycotina</taxon>
        <taxon>Sordariomycetes</taxon>
        <taxon>Hypocreomycetidae</taxon>
        <taxon>Hypocreales</taxon>
        <taxon>Clavicipitaceae</taxon>
        <taxon>Clavicipitaceae incertae sedis</taxon>
        <taxon>'Torrubiella' clade</taxon>
    </lineage>
</organism>
<evidence type="ECO:0000256" key="8">
    <source>
        <dbReference type="PROSITE-ProRule" id="PRU00339"/>
    </source>
</evidence>
<dbReference type="Gene3D" id="3.40.50.2000">
    <property type="entry name" value="Glycogen Phosphorylase B"/>
    <property type="match status" value="1"/>
</dbReference>
<feature type="repeat" description="TPR" evidence="8">
    <location>
        <begin position="425"/>
        <end position="458"/>
    </location>
</feature>
<evidence type="ECO:0000256" key="7">
    <source>
        <dbReference type="ARBA" id="ARBA00022803"/>
    </source>
</evidence>
<evidence type="ECO:0000256" key="5">
    <source>
        <dbReference type="ARBA" id="ARBA00022679"/>
    </source>
</evidence>
<dbReference type="HOGENOM" id="CLU_001721_0_0_1"/>
<dbReference type="PROSITE" id="PS50005">
    <property type="entry name" value="TPR"/>
    <property type="match status" value="3"/>
</dbReference>
<dbReference type="InterPro" id="IPR029489">
    <property type="entry name" value="OGT/SEC/SPY_C"/>
</dbReference>
<dbReference type="FunFam" id="3.40.50.11380:FF:000004">
    <property type="entry name" value="UDP-N-acetylglucosaminyltransferase (AFU_orthologue AFUA_1G03380)"/>
    <property type="match status" value="1"/>
</dbReference>
<dbReference type="Gene3D" id="3.40.50.11380">
    <property type="match status" value="1"/>
</dbReference>
<dbReference type="InterPro" id="IPR011990">
    <property type="entry name" value="TPR-like_helical_dom_sf"/>
</dbReference>
<accession>A0A0A1TRI7</accession>
<dbReference type="Gene3D" id="1.25.40.10">
    <property type="entry name" value="Tetratricopeptide repeat domain"/>
    <property type="match status" value="3"/>
</dbReference>
<name>A0A0A1TRI7_9HYPO</name>
<evidence type="ECO:0000256" key="1">
    <source>
        <dbReference type="ARBA" id="ARBA00004922"/>
    </source>
</evidence>
<keyword evidence="12" id="KW-1185">Reference proteome</keyword>
<keyword evidence="5" id="KW-0808">Transferase</keyword>
<gene>
    <name evidence="11" type="ORF">VHEMI10090</name>
</gene>
<dbReference type="SMART" id="SM00028">
    <property type="entry name" value="TPR"/>
    <property type="match status" value="5"/>
</dbReference>
<feature type="domain" description="O-GlcNAc transferase C-terminal" evidence="10">
    <location>
        <begin position="1006"/>
        <end position="1197"/>
    </location>
</feature>
<evidence type="ECO:0000259" key="10">
    <source>
        <dbReference type="Pfam" id="PF13844"/>
    </source>
</evidence>
<feature type="region of interest" description="Disordered" evidence="9">
    <location>
        <begin position="1"/>
        <end position="23"/>
    </location>
</feature>
<dbReference type="PANTHER" id="PTHR44998">
    <property type="match status" value="1"/>
</dbReference>
<dbReference type="GO" id="GO:0006493">
    <property type="term" value="P:protein O-linked glycosylation"/>
    <property type="evidence" value="ECO:0007669"/>
    <property type="project" value="TreeGrafter"/>
</dbReference>
<evidence type="ECO:0000256" key="2">
    <source>
        <dbReference type="ARBA" id="ARBA00005386"/>
    </source>
</evidence>
<comment type="similarity">
    <text evidence="2">Belongs to the glycosyltransferase 41 family. O-GlcNAc transferase subfamily.</text>
</comment>
<protein>
    <recommendedName>
        <fullName evidence="3">protein O-GlcNAc transferase</fullName>
        <ecNumber evidence="3">2.4.1.255</ecNumber>
    </recommendedName>
</protein>
<dbReference type="EC" id="2.4.1.255" evidence="3"/>
<keyword evidence="7 8" id="KW-0802">TPR repeat</keyword>
<dbReference type="GO" id="GO:0097363">
    <property type="term" value="F:protein O-acetylglucosaminyltransferase activity"/>
    <property type="evidence" value="ECO:0007669"/>
    <property type="project" value="UniProtKB-EC"/>
</dbReference>
<dbReference type="STRING" id="1531966.A0A0A1TRI7"/>
<evidence type="ECO:0000256" key="9">
    <source>
        <dbReference type="SAM" id="MobiDB-lite"/>
    </source>
</evidence>
<dbReference type="SUPFAM" id="SSF48452">
    <property type="entry name" value="TPR-like"/>
    <property type="match status" value="1"/>
</dbReference>
<keyword evidence="6" id="KW-0677">Repeat</keyword>
<comment type="pathway">
    <text evidence="1">Protein modification; protein glycosylation.</text>
</comment>
<evidence type="ECO:0000256" key="4">
    <source>
        <dbReference type="ARBA" id="ARBA00022676"/>
    </source>
</evidence>
<sequence>MTKMSPVLQSRRPLESPRPVHTKHAAVGNTDEAVVRHQDSIPHITAFPIRTIQPEVRTTFQNHQLRRKTPNGIVDAGYDASSRLENGEPPAKHLVLSATMAGSQTPILDPYHVSATDMLWSAHSLAQNPITNHTQIPWFNPFSPNTTTHFVQGPFQPTIRSNDYNMGAFCPMPQEVAFGQDQLHFGQIYENGPALAPHDASQLDQRSEYYPGISLQNPFLPTPIQAQSITKAVNTQPNIIGYQIQSAPAYSQPPDTQRHFKERALIQSYKRYMSLLAYIQTTTRHNLGKDKIKARFRHMVFPKPPKPYSPNSILSSIAPPPVSIPTNSSIVNHHKHHYSPQPPVQTQVGAPQHLWDAPKRDASLLRQPIFPDVGQLQTLQSTDCHLIPRTITMQNEDDGEMLVSDVRCSLEVIKTMCEQASWTWVDGMLLLGCMYHALEQFENALLWFARIINMNSSHVEAIANMGATFYCLQRHEEAEKQWLQAVSLQPSYLDAAEHLVGLLYKSRSQEAVNIIDGIQDTLKDKGNNTAASAFQLNNFDNPLINTRSQNGHDNTVSSSRGYTLPPEENGRMLALVHAKGTMLYGLKQTERAAAAFEEAIMISTGHILADTCDLIQHIRSKLHSTLAVDSSTKAMQPLLLTPDQARRTAELAFGGNGTLPGLSQLLDPVQFKGAIQTTSNALLSLAKILQDAWAGGHSRVGLRRSPSGVGDILTLYYLSLSLQESPSTANNVGILLAGIQQPIDRISKPASSRTTPTRIPGIAAGSGLELALLYYNYGLRLDPKHVHLHTNLGSLLKDVGQLDLAIQMYERAVACDGMFDIALTNLANAVKDKGRINEAIAYYKRAIAANPNFAEAVCGLFTALNSVCNWRGRGGAVLYHGLYDRWHVSDDGKLIDSASCRLASGLTKAVIDIIHKQLEGAATWGVNTIRQPLMSQIATYCQHLLTEASFDMLSALQAWAGLPWEGSRLVRLLERITRVAMRFAYRDLFVNRNSARHDWPRLKLPDDLSVPTAPTVLPFHTFTCPLSATDIRMISQRNALRISCSTLRASWLPLKLLPPPSPPSPHLNVGYVSSDFNNHPLAHLMQSVFGLHRSSRVRAHCYATTPSDKSAYRMQIEREAPCFRDVSSWSLDRIVNQISADNIHILVNLNGYTRGARNEIFAARAAPLQMSFMGYAGTLGAEWCDYLLADSTSIPEKTLRPWRNNVTIEDVFRDDSEGTDGNWLYSENIIFCRDTFFCCDHAQSCAEGERGLSWADEERRRWEMRKRLFPSLADNTVILANFNQLYKIEPTVFRSWLRILAHLPNAILWLLRFPEAGEANLRQTALDWAGAEIAGRLHFTDVAPKGQHIARARVCDLFLDTPECNAHTTAADVLWSSTPLLTLPRYPYKMCSRMAASILKGALPKTTEGDAAAADLIKDDELAYENAAVRLASDLEYVQCPTADYFTCSGRLADIRKLLWENKWTCGLFDTKRWVSDLESAYELAWQRWVDGEGGDIYM</sequence>
<dbReference type="Pfam" id="PF13844">
    <property type="entry name" value="Glyco_transf_41"/>
    <property type="match status" value="2"/>
</dbReference>